<feature type="signal peptide" evidence="1">
    <location>
        <begin position="1"/>
        <end position="26"/>
    </location>
</feature>
<evidence type="ECO:0008006" key="4">
    <source>
        <dbReference type="Google" id="ProtNLM"/>
    </source>
</evidence>
<protein>
    <recommendedName>
        <fullName evidence="4">ABC-type transport auxiliary lipoprotein component domain-containing protein</fullName>
    </recommendedName>
</protein>
<comment type="caution">
    <text evidence="2">The sequence shown here is derived from an EMBL/GenBank/DDBJ whole genome shotgun (WGS) entry which is preliminary data.</text>
</comment>
<evidence type="ECO:0000313" key="2">
    <source>
        <dbReference type="EMBL" id="MEC5386485.1"/>
    </source>
</evidence>
<evidence type="ECO:0000256" key="1">
    <source>
        <dbReference type="SAM" id="SignalP"/>
    </source>
</evidence>
<dbReference type="Proteomes" id="UP001331561">
    <property type="component" value="Unassembled WGS sequence"/>
</dbReference>
<organism evidence="2 3">
    <name type="scientific">Uliginosibacterium silvisoli</name>
    <dbReference type="NCBI Taxonomy" id="3114758"/>
    <lineage>
        <taxon>Bacteria</taxon>
        <taxon>Pseudomonadati</taxon>
        <taxon>Pseudomonadota</taxon>
        <taxon>Betaproteobacteria</taxon>
        <taxon>Rhodocyclales</taxon>
        <taxon>Zoogloeaceae</taxon>
        <taxon>Uliginosibacterium</taxon>
    </lineage>
</organism>
<keyword evidence="1" id="KW-0732">Signal</keyword>
<keyword evidence="3" id="KW-1185">Reference proteome</keyword>
<accession>A0ABU6K460</accession>
<sequence>MKNIQLKSLLPLATLLLVAACSLPNAAPTLTQHDLGGMFPAGAARSPVALRNVQVVAQPLVASLDMQYREAAQPTRRGKYALNRWAASPASMVETGLVRQLAPDGNGRCRLQFSLAEFIIEVDASGKSRAVVAADAIVVRDAQTGVPAASLRQGFDVTVPMQETSPAAGAMALREAVTRLAKDSSAWLGGEPNRFCAG</sequence>
<dbReference type="PROSITE" id="PS51257">
    <property type="entry name" value="PROKAR_LIPOPROTEIN"/>
    <property type="match status" value="1"/>
</dbReference>
<dbReference type="Gene3D" id="3.40.50.10610">
    <property type="entry name" value="ABC-type transport auxiliary lipoprotein component"/>
    <property type="match status" value="1"/>
</dbReference>
<dbReference type="SUPFAM" id="SSF159594">
    <property type="entry name" value="XCC0632-like"/>
    <property type="match status" value="1"/>
</dbReference>
<feature type="chain" id="PRO_5045530130" description="ABC-type transport auxiliary lipoprotein component domain-containing protein" evidence="1">
    <location>
        <begin position="27"/>
        <end position="198"/>
    </location>
</feature>
<proteinExistence type="predicted"/>
<gene>
    <name evidence="2" type="ORF">VVD49_12175</name>
</gene>
<dbReference type="EMBL" id="JAYXHS010000002">
    <property type="protein sequence ID" value="MEC5386485.1"/>
    <property type="molecule type" value="Genomic_DNA"/>
</dbReference>
<reference evidence="2 3" key="1">
    <citation type="submission" date="2024-01" db="EMBL/GenBank/DDBJ databases">
        <title>Uliginosibacterium soil sp. nov.</title>
        <authorList>
            <person name="Lv Y."/>
        </authorList>
    </citation>
    <scope>NUCLEOTIDE SEQUENCE [LARGE SCALE GENOMIC DNA]</scope>
    <source>
        <strain evidence="2 3">H3</strain>
    </source>
</reference>
<dbReference type="RefSeq" id="WP_327599450.1">
    <property type="nucleotide sequence ID" value="NZ_JAYXHS010000002.1"/>
</dbReference>
<evidence type="ECO:0000313" key="3">
    <source>
        <dbReference type="Proteomes" id="UP001331561"/>
    </source>
</evidence>
<name>A0ABU6K460_9RHOO</name>